<dbReference type="Proteomes" id="UP000765509">
    <property type="component" value="Unassembled WGS sequence"/>
</dbReference>
<gene>
    <name evidence="9" type="ORF">O181_094347</name>
</gene>
<feature type="domain" description="Reverse transcriptase" evidence="7">
    <location>
        <begin position="193"/>
        <end position="315"/>
    </location>
</feature>
<dbReference type="PANTHER" id="PTHR37984:SF5">
    <property type="entry name" value="PROTEIN NYNRIN-LIKE"/>
    <property type="match status" value="1"/>
</dbReference>
<keyword evidence="1" id="KW-0808">Transferase</keyword>
<evidence type="ECO:0008006" key="11">
    <source>
        <dbReference type="Google" id="ProtNLM"/>
    </source>
</evidence>
<name>A0A9Q3PBF4_9BASI</name>
<dbReference type="Gene3D" id="3.30.70.270">
    <property type="match status" value="1"/>
</dbReference>
<organism evidence="9 10">
    <name type="scientific">Austropuccinia psidii MF-1</name>
    <dbReference type="NCBI Taxonomy" id="1389203"/>
    <lineage>
        <taxon>Eukaryota</taxon>
        <taxon>Fungi</taxon>
        <taxon>Dikarya</taxon>
        <taxon>Basidiomycota</taxon>
        <taxon>Pucciniomycotina</taxon>
        <taxon>Pucciniomycetes</taxon>
        <taxon>Pucciniales</taxon>
        <taxon>Sphaerophragmiaceae</taxon>
        <taxon>Austropuccinia</taxon>
    </lineage>
</organism>
<dbReference type="PANTHER" id="PTHR37984">
    <property type="entry name" value="PROTEIN CBG26694"/>
    <property type="match status" value="1"/>
</dbReference>
<evidence type="ECO:0000313" key="10">
    <source>
        <dbReference type="Proteomes" id="UP000765509"/>
    </source>
</evidence>
<dbReference type="CDD" id="cd01647">
    <property type="entry name" value="RT_LTR"/>
    <property type="match status" value="1"/>
</dbReference>
<evidence type="ECO:0000256" key="5">
    <source>
        <dbReference type="ARBA" id="ARBA00022801"/>
    </source>
</evidence>
<dbReference type="Gene3D" id="3.10.10.10">
    <property type="entry name" value="HIV Type 1 Reverse Transcriptase, subunit A, domain 1"/>
    <property type="match status" value="1"/>
</dbReference>
<dbReference type="SUPFAM" id="SSF56672">
    <property type="entry name" value="DNA/RNA polymerases"/>
    <property type="match status" value="1"/>
</dbReference>
<keyword evidence="3" id="KW-0540">Nuclease</keyword>
<keyword evidence="5" id="KW-0378">Hydrolase</keyword>
<evidence type="ECO:0000259" key="7">
    <source>
        <dbReference type="Pfam" id="PF00078"/>
    </source>
</evidence>
<dbReference type="GO" id="GO:0004519">
    <property type="term" value="F:endonuclease activity"/>
    <property type="evidence" value="ECO:0007669"/>
    <property type="project" value="UniProtKB-KW"/>
</dbReference>
<feature type="domain" description="Reverse transcriptase RNase H-like" evidence="8">
    <location>
        <begin position="377"/>
        <end position="456"/>
    </location>
</feature>
<accession>A0A9Q3PBF4</accession>
<protein>
    <recommendedName>
        <fullName evidence="11">Reverse transcriptase RNase H-like domain-containing protein</fullName>
    </recommendedName>
</protein>
<keyword evidence="4" id="KW-0255">Endonuclease</keyword>
<dbReference type="InterPro" id="IPR000477">
    <property type="entry name" value="RT_dom"/>
</dbReference>
<evidence type="ECO:0000256" key="6">
    <source>
        <dbReference type="ARBA" id="ARBA00022918"/>
    </source>
</evidence>
<dbReference type="GO" id="GO:0003964">
    <property type="term" value="F:RNA-directed DNA polymerase activity"/>
    <property type="evidence" value="ECO:0007669"/>
    <property type="project" value="UniProtKB-KW"/>
</dbReference>
<dbReference type="Pfam" id="PF00078">
    <property type="entry name" value="RVT_1"/>
    <property type="match status" value="1"/>
</dbReference>
<keyword evidence="2" id="KW-0548">Nucleotidyltransferase</keyword>
<reference evidence="9" key="1">
    <citation type="submission" date="2021-03" db="EMBL/GenBank/DDBJ databases">
        <title>Draft genome sequence of rust myrtle Austropuccinia psidii MF-1, a brazilian biotype.</title>
        <authorList>
            <person name="Quecine M.C."/>
            <person name="Pachon D.M.R."/>
            <person name="Bonatelli M.L."/>
            <person name="Correr F.H."/>
            <person name="Franceschini L.M."/>
            <person name="Leite T.F."/>
            <person name="Margarido G.R.A."/>
            <person name="Almeida C.A."/>
            <person name="Ferrarezi J.A."/>
            <person name="Labate C.A."/>
        </authorList>
    </citation>
    <scope>NUCLEOTIDE SEQUENCE</scope>
    <source>
        <strain evidence="9">MF-1</strain>
    </source>
</reference>
<dbReference type="Pfam" id="PF17917">
    <property type="entry name" value="RT_RNaseH"/>
    <property type="match status" value="1"/>
</dbReference>
<evidence type="ECO:0000256" key="3">
    <source>
        <dbReference type="ARBA" id="ARBA00022722"/>
    </source>
</evidence>
<dbReference type="GO" id="GO:0016787">
    <property type="term" value="F:hydrolase activity"/>
    <property type="evidence" value="ECO:0007669"/>
    <property type="project" value="UniProtKB-KW"/>
</dbReference>
<dbReference type="InterPro" id="IPR041373">
    <property type="entry name" value="RT_RNaseH"/>
</dbReference>
<keyword evidence="6" id="KW-0695">RNA-directed DNA polymerase</keyword>
<proteinExistence type="predicted"/>
<comment type="caution">
    <text evidence="9">The sequence shown here is derived from an EMBL/GenBank/DDBJ whole genome shotgun (WGS) entry which is preliminary data.</text>
</comment>
<dbReference type="InterPro" id="IPR043128">
    <property type="entry name" value="Rev_trsase/Diguanyl_cyclase"/>
</dbReference>
<dbReference type="EMBL" id="AVOT02061380">
    <property type="protein sequence ID" value="MBW0554632.1"/>
    <property type="molecule type" value="Genomic_DNA"/>
</dbReference>
<dbReference type="InterPro" id="IPR050951">
    <property type="entry name" value="Retrovirus_Pol_polyprotein"/>
</dbReference>
<dbReference type="InterPro" id="IPR043502">
    <property type="entry name" value="DNA/RNA_pol_sf"/>
</dbReference>
<evidence type="ECO:0000313" key="9">
    <source>
        <dbReference type="EMBL" id="MBW0554632.1"/>
    </source>
</evidence>
<evidence type="ECO:0000256" key="2">
    <source>
        <dbReference type="ARBA" id="ARBA00022695"/>
    </source>
</evidence>
<evidence type="ECO:0000259" key="8">
    <source>
        <dbReference type="Pfam" id="PF17917"/>
    </source>
</evidence>
<keyword evidence="10" id="KW-1185">Reference proteome</keyword>
<evidence type="ECO:0000256" key="1">
    <source>
        <dbReference type="ARBA" id="ARBA00022679"/>
    </source>
</evidence>
<dbReference type="AlphaFoldDB" id="A0A9Q3PBF4"/>
<sequence>MNECQVIKEVLCAEEKEESDQDSSISDDTPAEEHFIENITAFFEITEFHTHLPQYSEDFYSLIIIHYSRMLSLNKATYKEEFVTNQLFEAQINPKLLSILKQELIYVLYTYRNAFASDKEPLGSIRVHEVDFTIDIDRPYHPVLRRPAYPANQRDREALEKHIQELTQLGVLRKVGHNEEAEMKNPVIIPWNNDKSRMVGDFRAMNTYTAPDRYEILRIQEALTQLSKSKYITSMDALKGFHKNVLMPKAKNLLRIITHCCLYEYLRVPFGIKNVPSHHQRRMNTIFLTELSKGWLIIYIDDIIICSDSWSLHLEKFAGTIFGLKQERTKAYEKIREALTEALLILIPDWDIPFQFYIYEFGDGLGEDLNTAQIVSENPTKTLVCYVSRKIKPTEARYGASRMEGLFFVWALEKLHYYLDGSFFEVKDDCNSIRSLLNMKTPNRDIFRWQIVIQEYRGNIIIVHKAGNLHKNSDELSRWELANPPDNPACVPLEE</sequence>
<evidence type="ECO:0000256" key="4">
    <source>
        <dbReference type="ARBA" id="ARBA00022759"/>
    </source>
</evidence>